<evidence type="ECO:0000259" key="2">
    <source>
        <dbReference type="Pfam" id="PF25534"/>
    </source>
</evidence>
<dbReference type="InterPro" id="IPR057678">
    <property type="entry name" value="DUF7918"/>
</dbReference>
<proteinExistence type="predicted"/>
<name>S7RZY1_GLOTA</name>
<dbReference type="OMA" id="VRPIMFT"/>
<dbReference type="Pfam" id="PF25534">
    <property type="entry name" value="DUF7918"/>
    <property type="match status" value="1"/>
</dbReference>
<accession>S7RZY1</accession>
<feature type="region of interest" description="Disordered" evidence="1">
    <location>
        <begin position="46"/>
        <end position="71"/>
    </location>
</feature>
<dbReference type="STRING" id="670483.S7RZY1"/>
<reference evidence="3 4" key="1">
    <citation type="journal article" date="2012" name="Science">
        <title>The Paleozoic origin of enzymatic lignin decomposition reconstructed from 31 fungal genomes.</title>
        <authorList>
            <person name="Floudas D."/>
            <person name="Binder M."/>
            <person name="Riley R."/>
            <person name="Barry K."/>
            <person name="Blanchette R.A."/>
            <person name="Henrissat B."/>
            <person name="Martinez A.T."/>
            <person name="Otillar R."/>
            <person name="Spatafora J.W."/>
            <person name="Yadav J.S."/>
            <person name="Aerts A."/>
            <person name="Benoit I."/>
            <person name="Boyd A."/>
            <person name="Carlson A."/>
            <person name="Copeland A."/>
            <person name="Coutinho P.M."/>
            <person name="de Vries R.P."/>
            <person name="Ferreira P."/>
            <person name="Findley K."/>
            <person name="Foster B."/>
            <person name="Gaskell J."/>
            <person name="Glotzer D."/>
            <person name="Gorecki P."/>
            <person name="Heitman J."/>
            <person name="Hesse C."/>
            <person name="Hori C."/>
            <person name="Igarashi K."/>
            <person name="Jurgens J.A."/>
            <person name="Kallen N."/>
            <person name="Kersten P."/>
            <person name="Kohler A."/>
            <person name="Kuees U."/>
            <person name="Kumar T.K.A."/>
            <person name="Kuo A."/>
            <person name="LaButti K."/>
            <person name="Larrondo L.F."/>
            <person name="Lindquist E."/>
            <person name="Ling A."/>
            <person name="Lombard V."/>
            <person name="Lucas S."/>
            <person name="Lundell T."/>
            <person name="Martin R."/>
            <person name="McLaughlin D.J."/>
            <person name="Morgenstern I."/>
            <person name="Morin E."/>
            <person name="Murat C."/>
            <person name="Nagy L.G."/>
            <person name="Nolan M."/>
            <person name="Ohm R.A."/>
            <person name="Patyshakuliyeva A."/>
            <person name="Rokas A."/>
            <person name="Ruiz-Duenas F.J."/>
            <person name="Sabat G."/>
            <person name="Salamov A."/>
            <person name="Samejima M."/>
            <person name="Schmutz J."/>
            <person name="Slot J.C."/>
            <person name="St John F."/>
            <person name="Stenlid J."/>
            <person name="Sun H."/>
            <person name="Sun S."/>
            <person name="Syed K."/>
            <person name="Tsang A."/>
            <person name="Wiebenga A."/>
            <person name="Young D."/>
            <person name="Pisabarro A."/>
            <person name="Eastwood D.C."/>
            <person name="Martin F."/>
            <person name="Cullen D."/>
            <person name="Grigoriev I.V."/>
            <person name="Hibbett D.S."/>
        </authorList>
    </citation>
    <scope>NUCLEOTIDE SEQUENCE [LARGE SCALE GENOMIC DNA]</scope>
    <source>
        <strain evidence="3 4">ATCC 11539</strain>
    </source>
</reference>
<evidence type="ECO:0000313" key="3">
    <source>
        <dbReference type="EMBL" id="EPQ60635.1"/>
    </source>
</evidence>
<dbReference type="RefSeq" id="XP_007861001.1">
    <property type="nucleotide sequence ID" value="XM_007862810.1"/>
</dbReference>
<dbReference type="HOGENOM" id="CLU_060356_0_0_1"/>
<dbReference type="PANTHER" id="PTHR36223:SF1">
    <property type="entry name" value="TRANSCRIPTION ELONGATION FACTOR EAF N-TERMINAL DOMAIN-CONTAINING PROTEIN"/>
    <property type="match status" value="1"/>
</dbReference>
<keyword evidence="4" id="KW-1185">Reference proteome</keyword>
<dbReference type="Proteomes" id="UP000030669">
    <property type="component" value="Unassembled WGS sequence"/>
</dbReference>
<dbReference type="KEGG" id="gtr:GLOTRDRAFT_135285"/>
<feature type="region of interest" description="Disordered" evidence="1">
    <location>
        <begin position="158"/>
        <end position="181"/>
    </location>
</feature>
<sequence length="181" mass="20069">QKPLVFSSLDLTDDDAYLGDIASVQKLGEIKLEIWRVQLGETTSRFVSRGPPKDRKVHERTKKAGSHSVKLGDEVPCTKTRQRNVVKLDRVPVVTFIFRYNPIEVLRANGIAPLAPVPRPAAPSADSKDVDVKPKRKGVALNDDIIDLTVEVVDNKTKKVKQEPGARDRKAVRSGEIIDLT</sequence>
<organism evidence="3 4">
    <name type="scientific">Gloeophyllum trabeum (strain ATCC 11539 / FP-39264 / Madison 617)</name>
    <name type="common">Brown rot fungus</name>
    <dbReference type="NCBI Taxonomy" id="670483"/>
    <lineage>
        <taxon>Eukaryota</taxon>
        <taxon>Fungi</taxon>
        <taxon>Dikarya</taxon>
        <taxon>Basidiomycota</taxon>
        <taxon>Agaricomycotina</taxon>
        <taxon>Agaricomycetes</taxon>
        <taxon>Gloeophyllales</taxon>
        <taxon>Gloeophyllaceae</taxon>
        <taxon>Gloeophyllum</taxon>
    </lineage>
</organism>
<dbReference type="eggNOG" id="ENOG502SAV6">
    <property type="taxonomic scope" value="Eukaryota"/>
</dbReference>
<protein>
    <recommendedName>
        <fullName evidence="2">DUF7918 domain-containing protein</fullName>
    </recommendedName>
</protein>
<evidence type="ECO:0000313" key="4">
    <source>
        <dbReference type="Proteomes" id="UP000030669"/>
    </source>
</evidence>
<dbReference type="GeneID" id="19303286"/>
<gene>
    <name evidence="3" type="ORF">GLOTRDRAFT_135285</name>
</gene>
<evidence type="ECO:0000256" key="1">
    <source>
        <dbReference type="SAM" id="MobiDB-lite"/>
    </source>
</evidence>
<dbReference type="OrthoDB" id="3364132at2759"/>
<dbReference type="PANTHER" id="PTHR36223">
    <property type="entry name" value="BETA-LACTAMASE-TYPE TRANSPEPTIDASE FOLD DOMAIN CONTAINING PROTEIN"/>
    <property type="match status" value="1"/>
</dbReference>
<feature type="non-terminal residue" evidence="3">
    <location>
        <position position="1"/>
    </location>
</feature>
<dbReference type="AlphaFoldDB" id="S7RZY1"/>
<feature type="compositionally biased region" description="Basic and acidic residues" evidence="1">
    <location>
        <begin position="158"/>
        <end position="173"/>
    </location>
</feature>
<dbReference type="EMBL" id="KB469296">
    <property type="protein sequence ID" value="EPQ60635.1"/>
    <property type="molecule type" value="Genomic_DNA"/>
</dbReference>
<feature type="domain" description="DUF7918" evidence="2">
    <location>
        <begin position="2"/>
        <end position="113"/>
    </location>
</feature>